<dbReference type="SUPFAM" id="SSF52768">
    <property type="entry name" value="Arginase/deacetylase"/>
    <property type="match status" value="1"/>
</dbReference>
<evidence type="ECO:0000256" key="1">
    <source>
        <dbReference type="ARBA" id="ARBA00005098"/>
    </source>
</evidence>
<feature type="binding site" evidence="10">
    <location>
        <position position="151"/>
    </location>
    <ligand>
        <name>Mn(2+)</name>
        <dbReference type="ChEBI" id="CHEBI:29035"/>
        <label>1</label>
    </ligand>
</feature>
<evidence type="ECO:0000256" key="5">
    <source>
        <dbReference type="ARBA" id="ARBA00022503"/>
    </source>
</evidence>
<feature type="binding site" evidence="10">
    <location>
        <position position="153"/>
    </location>
    <ligand>
        <name>Mn(2+)</name>
        <dbReference type="ChEBI" id="CHEBI:29035"/>
        <label>1</label>
    </ligand>
</feature>
<keyword evidence="6 10" id="KW-0479">Metal-binding</keyword>
<proteinExistence type="inferred from homology"/>
<dbReference type="InterPro" id="IPR014033">
    <property type="entry name" value="Arginase"/>
</dbReference>
<feature type="binding site" evidence="10">
    <location>
        <position position="19"/>
    </location>
    <ligand>
        <name>Mn(2+)</name>
        <dbReference type="ChEBI" id="CHEBI:29035"/>
        <label>1</label>
    </ligand>
</feature>
<evidence type="ECO:0000256" key="12">
    <source>
        <dbReference type="RuleBase" id="RU361159"/>
    </source>
</evidence>
<dbReference type="PANTHER" id="PTHR43782">
    <property type="entry name" value="ARGINASE"/>
    <property type="match status" value="1"/>
</dbReference>
<comment type="cofactor">
    <cofactor evidence="10 12">
        <name>Mn(2+)</name>
        <dbReference type="ChEBI" id="CHEBI:29035"/>
    </cofactor>
    <text evidence="10 12">Binds 2 manganese ions per subunit.</text>
</comment>
<accession>A0ABD0Y3E2</accession>
<dbReference type="PIRSF" id="PIRSF036979">
    <property type="entry name" value="Arginase"/>
    <property type="match status" value="1"/>
</dbReference>
<dbReference type="GO" id="GO:0006525">
    <property type="term" value="P:arginine metabolic process"/>
    <property type="evidence" value="ECO:0007669"/>
    <property type="project" value="UniProtKB-KW"/>
</dbReference>
<gene>
    <name evidence="13" type="ORF">AAG570_003374</name>
</gene>
<organism evidence="13 14">
    <name type="scientific">Ranatra chinensis</name>
    <dbReference type="NCBI Taxonomy" id="642074"/>
    <lineage>
        <taxon>Eukaryota</taxon>
        <taxon>Metazoa</taxon>
        <taxon>Ecdysozoa</taxon>
        <taxon>Arthropoda</taxon>
        <taxon>Hexapoda</taxon>
        <taxon>Insecta</taxon>
        <taxon>Pterygota</taxon>
        <taxon>Neoptera</taxon>
        <taxon>Paraneoptera</taxon>
        <taxon>Hemiptera</taxon>
        <taxon>Heteroptera</taxon>
        <taxon>Panheteroptera</taxon>
        <taxon>Nepomorpha</taxon>
        <taxon>Nepidae</taxon>
        <taxon>Ranatrinae</taxon>
        <taxon>Ranatra</taxon>
    </lineage>
</organism>
<evidence type="ECO:0000256" key="11">
    <source>
        <dbReference type="PROSITE-ProRule" id="PRU00742"/>
    </source>
</evidence>
<comment type="caution">
    <text evidence="13">The sequence shown here is derived from an EMBL/GenBank/DDBJ whole genome shotgun (WGS) entry which is preliminary data.</text>
</comment>
<evidence type="ECO:0000256" key="7">
    <source>
        <dbReference type="ARBA" id="ARBA00022801"/>
    </source>
</evidence>
<dbReference type="FunFam" id="3.40.800.10:FF:000012">
    <property type="entry name" value="Arginase"/>
    <property type="match status" value="1"/>
</dbReference>
<feature type="binding site" evidence="10">
    <location>
        <position position="45"/>
    </location>
    <ligand>
        <name>Mn(2+)</name>
        <dbReference type="ChEBI" id="CHEBI:29035"/>
        <label>1</label>
    </ligand>
</feature>
<keyword evidence="8 10" id="KW-0464">Manganese</keyword>
<evidence type="ECO:0000256" key="2">
    <source>
        <dbReference type="ARBA" id="ARBA00012168"/>
    </source>
</evidence>
<comment type="catalytic activity">
    <reaction evidence="9 12">
        <text>L-arginine + H2O = urea + L-ornithine</text>
        <dbReference type="Rhea" id="RHEA:20569"/>
        <dbReference type="ChEBI" id="CHEBI:15377"/>
        <dbReference type="ChEBI" id="CHEBI:16199"/>
        <dbReference type="ChEBI" id="CHEBI:32682"/>
        <dbReference type="ChEBI" id="CHEBI:46911"/>
        <dbReference type="EC" id="3.5.3.1"/>
    </reaction>
</comment>
<dbReference type="PRINTS" id="PR00116">
    <property type="entry name" value="ARGINASE"/>
</dbReference>
<dbReference type="Gene3D" id="3.40.800.10">
    <property type="entry name" value="Ureohydrolase domain"/>
    <property type="match status" value="1"/>
</dbReference>
<dbReference type="Proteomes" id="UP001558652">
    <property type="component" value="Unassembled WGS sequence"/>
</dbReference>
<sequence>MVKEVVSSGRIAVNLGGDHSVAVGTVDGHSRGTDKRVSLLWVDAHADLNTSSSSPSGNAHGMPVSLLVKELEEDWPDTPAMEWQRPRLLINNVGFIGLRDLDPYEREVLKRFNVAAYGMEEVDRYGIVEVTKMALNRINPDGVNALHLSFDVDSLDIHEAPCTGTPVRGGLSLREAMQVMEIVRDTGTLSALDVVEINPLLGNDRQAETTVRAAVHVIKTLFGRCRFDSAPS</sequence>
<evidence type="ECO:0000256" key="4">
    <source>
        <dbReference type="ARBA" id="ARBA00022436"/>
    </source>
</evidence>
<dbReference type="NCBIfam" id="TIGR01229">
    <property type="entry name" value="rocF_arginase"/>
    <property type="match status" value="1"/>
</dbReference>
<dbReference type="CDD" id="cd09989">
    <property type="entry name" value="Arginase"/>
    <property type="match status" value="1"/>
</dbReference>
<dbReference type="AlphaFoldDB" id="A0ABD0Y3E2"/>
<comment type="pathway">
    <text evidence="1 12">Nitrogen metabolism; urea cycle; L-ornithine and urea from L-arginine: step 1/1.</text>
</comment>
<name>A0ABD0Y3E2_9HEMI</name>
<reference evidence="13 14" key="1">
    <citation type="submission" date="2024-07" db="EMBL/GenBank/DDBJ databases">
        <title>Chromosome-level genome assembly of the water stick insect Ranatra chinensis (Heteroptera: Nepidae).</title>
        <authorList>
            <person name="Liu X."/>
        </authorList>
    </citation>
    <scope>NUCLEOTIDE SEQUENCE [LARGE SCALE GENOMIC DNA]</scope>
    <source>
        <strain evidence="13">Cailab_2021Rc</strain>
        <tissue evidence="13">Muscle</tissue>
    </source>
</reference>
<dbReference type="GO" id="GO:0046872">
    <property type="term" value="F:metal ion binding"/>
    <property type="evidence" value="ECO:0007669"/>
    <property type="project" value="UniProtKB-KW"/>
</dbReference>
<comment type="similarity">
    <text evidence="11 12">Belongs to the arginase family.</text>
</comment>
<dbReference type="InterPro" id="IPR006035">
    <property type="entry name" value="Ureohydrolase"/>
</dbReference>
<evidence type="ECO:0000313" key="14">
    <source>
        <dbReference type="Proteomes" id="UP001558652"/>
    </source>
</evidence>
<dbReference type="PANTHER" id="PTHR43782:SF3">
    <property type="entry name" value="ARGINASE"/>
    <property type="match status" value="1"/>
</dbReference>
<dbReference type="EC" id="3.5.3.1" evidence="2 12"/>
<keyword evidence="7 12" id="KW-0378">Hydrolase</keyword>
<feature type="binding site" evidence="10">
    <location>
        <position position="43"/>
    </location>
    <ligand>
        <name>Mn(2+)</name>
        <dbReference type="ChEBI" id="CHEBI:29035"/>
        <label>1</label>
    </ligand>
</feature>
<protein>
    <recommendedName>
        <fullName evidence="3 12">Arginase</fullName>
        <ecNumber evidence="2 12">3.5.3.1</ecNumber>
    </recommendedName>
</protein>
<dbReference type="GO" id="GO:0000050">
    <property type="term" value="P:urea cycle"/>
    <property type="evidence" value="ECO:0007669"/>
    <property type="project" value="UniProtKB-KW"/>
</dbReference>
<dbReference type="PROSITE" id="PS51409">
    <property type="entry name" value="ARGINASE_2"/>
    <property type="match status" value="1"/>
</dbReference>
<dbReference type="InterPro" id="IPR023696">
    <property type="entry name" value="Ureohydrolase_dom_sf"/>
</dbReference>
<dbReference type="Pfam" id="PF00491">
    <property type="entry name" value="Arginase"/>
    <property type="match status" value="1"/>
</dbReference>
<evidence type="ECO:0000313" key="13">
    <source>
        <dbReference type="EMBL" id="KAL1121966.1"/>
    </source>
</evidence>
<feature type="binding site" evidence="10">
    <location>
        <position position="47"/>
    </location>
    <ligand>
        <name>Mn(2+)</name>
        <dbReference type="ChEBI" id="CHEBI:29035"/>
        <label>1</label>
    </ligand>
</feature>
<keyword evidence="5 12" id="KW-0056">Arginine metabolism</keyword>
<evidence type="ECO:0000256" key="9">
    <source>
        <dbReference type="ARBA" id="ARBA00047391"/>
    </source>
</evidence>
<evidence type="ECO:0000256" key="8">
    <source>
        <dbReference type="ARBA" id="ARBA00023211"/>
    </source>
</evidence>
<evidence type="ECO:0000256" key="6">
    <source>
        <dbReference type="ARBA" id="ARBA00022723"/>
    </source>
</evidence>
<dbReference type="EMBL" id="JBFDAA010000014">
    <property type="protein sequence ID" value="KAL1121966.1"/>
    <property type="molecule type" value="Genomic_DNA"/>
</dbReference>
<keyword evidence="4 12" id="KW-0835">Urea cycle</keyword>
<evidence type="ECO:0000256" key="10">
    <source>
        <dbReference type="PIRSR" id="PIRSR036979-1"/>
    </source>
</evidence>
<keyword evidence="14" id="KW-1185">Reference proteome</keyword>
<evidence type="ECO:0000256" key="3">
    <source>
        <dbReference type="ARBA" id="ARBA00018123"/>
    </source>
</evidence>
<dbReference type="GO" id="GO:0004053">
    <property type="term" value="F:arginase activity"/>
    <property type="evidence" value="ECO:0007669"/>
    <property type="project" value="UniProtKB-EC"/>
</dbReference>